<dbReference type="GO" id="GO:0003899">
    <property type="term" value="F:DNA-directed RNA polymerase activity"/>
    <property type="evidence" value="ECO:0007669"/>
    <property type="project" value="UniProtKB-EC"/>
</dbReference>
<dbReference type="Pfam" id="PF14700">
    <property type="entry name" value="RPOL_N"/>
    <property type="match status" value="1"/>
</dbReference>
<evidence type="ECO:0000259" key="9">
    <source>
        <dbReference type="SMART" id="SM01311"/>
    </source>
</evidence>
<evidence type="ECO:0000256" key="1">
    <source>
        <dbReference type="ARBA" id="ARBA00009493"/>
    </source>
</evidence>
<feature type="domain" description="DNA-directed RNA polymerase N-terminal" evidence="9">
    <location>
        <begin position="29"/>
        <end position="365"/>
    </location>
</feature>
<evidence type="ECO:0000313" key="10">
    <source>
        <dbReference type="EMBL" id="ACO64961.1"/>
    </source>
</evidence>
<dbReference type="Gene3D" id="1.10.150.20">
    <property type="entry name" value="5' to 3' exonuclease, C-terminal subdomain"/>
    <property type="match status" value="1"/>
</dbReference>
<keyword evidence="3 8" id="KW-0240">DNA-directed RNA polymerase</keyword>
<gene>
    <name evidence="10" type="ORF">MICPUN_83775</name>
</gene>
<evidence type="ECO:0000256" key="6">
    <source>
        <dbReference type="ARBA" id="ARBA00023163"/>
    </source>
</evidence>
<dbReference type="PANTHER" id="PTHR10102:SF0">
    <property type="entry name" value="DNA-DIRECTED RNA POLYMERASE, MITOCHONDRIAL"/>
    <property type="match status" value="1"/>
</dbReference>
<dbReference type="KEGG" id="mis:MICPUN_83775"/>
<dbReference type="PROSITE" id="PS00489">
    <property type="entry name" value="RNA_POL_PHAGE_2"/>
    <property type="match status" value="1"/>
</dbReference>
<dbReference type="Pfam" id="PF00940">
    <property type="entry name" value="RNA_pol"/>
    <property type="match status" value="1"/>
</dbReference>
<dbReference type="InterPro" id="IPR029262">
    <property type="entry name" value="RPOL_N"/>
</dbReference>
<dbReference type="GO" id="GO:0003677">
    <property type="term" value="F:DNA binding"/>
    <property type="evidence" value="ECO:0007669"/>
    <property type="project" value="InterPro"/>
</dbReference>
<keyword evidence="6 8" id="KW-0804">Transcription</keyword>
<dbReference type="eggNOG" id="KOG1038">
    <property type="taxonomic scope" value="Eukaryota"/>
</dbReference>
<evidence type="ECO:0000256" key="7">
    <source>
        <dbReference type="ARBA" id="ARBA00048552"/>
    </source>
</evidence>
<dbReference type="STRING" id="296587.C1EB37"/>
<dbReference type="SMART" id="SM01311">
    <property type="entry name" value="RPOL_N"/>
    <property type="match status" value="1"/>
</dbReference>
<sequence length="899" mass="102114">MEARRRQLYNKYSYVEGHEADPKMRELEERQRRNEILAVDREVERYKEEARITRRRGGGAELPLGRRLLQGFFAPLTSAIRLEQEHVRLKVRGVDRSNYGPFLLMLNPDKLAVITLHTVISQLMKGEQMFGEPNEAQAGMCKFVRAVEMLGQSVQAEVNLARLRQRARLTKKRYLESKNGPHVHDRFMKVNMESLKTLTTVRGVARLARTALNDSDWGGVTRSKVGAALVKLLLTTARIRVPGPDGELIEVPAFYHDYVKHKAHRYGVISWHDAFFTFMDDEAMIRATLSPVRYMPMVTPPRPWTRFNAGGYLRTESIVMRGHYTTHGPSKRQMLALHGEQSGAELDGRAAKFQPVLDALNVLGRTAWRINEDVLRVMEEVWATGGGRADVPPRENVPDPTWPANPYGLRRSRGQLAATALPSRQDVAGFIHSLNRTKQRNRELHSQRCDFLIKLQVAKEMRDEDRIYFPHNIDFRGRAYTMHVHLNHLGSDICRGALVFADARPLGNDGLDWLYIQAANLYAGGVDKLPMDERRQWIEDRVHLLEQSARDPLGPDGGFWLDAEDPWQCLACCFEIERARASGDPPAYMCRLPVHQDGSCNGLQHYAALGRDEAGGEQVNLMPRDRPGDVYTGIANVLKRIVAEDAKNPEDPETQALAIALAPHVDRKLVKQTVMTSVYGVTHIGARQQIQNRLKERGAVEDENLRYKMANYAARRTLDALANLFVNARDVMAWLAECARVVCSQGRAVEWTTPLGLPVVQPYRVKSQRMIRTLVQSFTLQFDNDENSVAKAKQRSAFPPNFIHSIDSAHMMKTALACHEAGLTFAGVHDSFWTHAGDVPEMSRHIREKFIELHSEPLLEMLYEELKEKYPEVAHEIPPPPPMGNMDIEQVKDSIYFFS</sequence>
<dbReference type="GO" id="GO:0034245">
    <property type="term" value="C:mitochondrial DNA-directed RNA polymerase complex"/>
    <property type="evidence" value="ECO:0007669"/>
    <property type="project" value="TreeGrafter"/>
</dbReference>
<dbReference type="PANTHER" id="PTHR10102">
    <property type="entry name" value="DNA-DIRECTED RNA POLYMERASE, MITOCHONDRIAL"/>
    <property type="match status" value="1"/>
</dbReference>
<reference evidence="10 11" key="1">
    <citation type="journal article" date="2009" name="Science">
        <title>Green evolution and dynamic adaptations revealed by genomes of the marine picoeukaryotes Micromonas.</title>
        <authorList>
            <person name="Worden A.Z."/>
            <person name="Lee J.H."/>
            <person name="Mock T."/>
            <person name="Rouze P."/>
            <person name="Simmons M.P."/>
            <person name="Aerts A.L."/>
            <person name="Allen A.E."/>
            <person name="Cuvelier M.L."/>
            <person name="Derelle E."/>
            <person name="Everett M.V."/>
            <person name="Foulon E."/>
            <person name="Grimwood J."/>
            <person name="Gundlach H."/>
            <person name="Henrissat B."/>
            <person name="Napoli C."/>
            <person name="McDonald S.M."/>
            <person name="Parker M.S."/>
            <person name="Rombauts S."/>
            <person name="Salamov A."/>
            <person name="Von Dassow P."/>
            <person name="Badger J.H."/>
            <person name="Coutinho P.M."/>
            <person name="Demir E."/>
            <person name="Dubchak I."/>
            <person name="Gentemann C."/>
            <person name="Eikrem W."/>
            <person name="Gready J.E."/>
            <person name="John U."/>
            <person name="Lanier W."/>
            <person name="Lindquist E.A."/>
            <person name="Lucas S."/>
            <person name="Mayer K.F."/>
            <person name="Moreau H."/>
            <person name="Not F."/>
            <person name="Otillar R."/>
            <person name="Panaud O."/>
            <person name="Pangilinan J."/>
            <person name="Paulsen I."/>
            <person name="Piegu B."/>
            <person name="Poliakov A."/>
            <person name="Robbens S."/>
            <person name="Schmutz J."/>
            <person name="Toulza E."/>
            <person name="Wyss T."/>
            <person name="Zelensky A."/>
            <person name="Zhou K."/>
            <person name="Armbrust E.V."/>
            <person name="Bhattacharya D."/>
            <person name="Goodenough U.W."/>
            <person name="Van de Peer Y."/>
            <person name="Grigoriev I.V."/>
        </authorList>
    </citation>
    <scope>NUCLEOTIDE SEQUENCE [LARGE SCALE GENOMIC DNA]</scope>
    <source>
        <strain evidence="11">RCC299 / NOUM17</strain>
    </source>
</reference>
<evidence type="ECO:0000256" key="3">
    <source>
        <dbReference type="ARBA" id="ARBA00022478"/>
    </source>
</evidence>
<dbReference type="PROSITE" id="PS00900">
    <property type="entry name" value="RNA_POL_PHAGE_1"/>
    <property type="match status" value="1"/>
</dbReference>
<evidence type="ECO:0000256" key="2">
    <source>
        <dbReference type="ARBA" id="ARBA00012418"/>
    </source>
</evidence>
<dbReference type="SUPFAM" id="SSF56672">
    <property type="entry name" value="DNA/RNA polymerases"/>
    <property type="match status" value="1"/>
</dbReference>
<dbReference type="InterPro" id="IPR043502">
    <property type="entry name" value="DNA/RNA_pol_sf"/>
</dbReference>
<evidence type="ECO:0000256" key="5">
    <source>
        <dbReference type="ARBA" id="ARBA00022695"/>
    </source>
</evidence>
<dbReference type="Proteomes" id="UP000002009">
    <property type="component" value="Chromosome 7"/>
</dbReference>
<name>C1EB37_MICCC</name>
<keyword evidence="4 8" id="KW-0808">Transferase</keyword>
<evidence type="ECO:0000256" key="4">
    <source>
        <dbReference type="ARBA" id="ARBA00022679"/>
    </source>
</evidence>
<keyword evidence="5 8" id="KW-0548">Nucleotidyltransferase</keyword>
<dbReference type="EMBL" id="CP001328">
    <property type="protein sequence ID" value="ACO64961.1"/>
    <property type="molecule type" value="Genomic_DNA"/>
</dbReference>
<keyword evidence="11" id="KW-1185">Reference proteome</keyword>
<protein>
    <recommendedName>
        <fullName evidence="2 8">DNA-directed RNA polymerase</fullName>
        <ecNumber evidence="2 8">2.7.7.6</ecNumber>
    </recommendedName>
</protein>
<evidence type="ECO:0000256" key="8">
    <source>
        <dbReference type="RuleBase" id="RU003805"/>
    </source>
</evidence>
<dbReference type="OMA" id="WMWEWHT"/>
<dbReference type="OrthoDB" id="276422at2759"/>
<evidence type="ECO:0000313" key="11">
    <source>
        <dbReference type="Proteomes" id="UP000002009"/>
    </source>
</evidence>
<organism evidence="10 11">
    <name type="scientific">Micromonas commoda (strain RCC299 / NOUM17 / CCMP2709)</name>
    <name type="common">Picoplanktonic green alga</name>
    <dbReference type="NCBI Taxonomy" id="296587"/>
    <lineage>
        <taxon>Eukaryota</taxon>
        <taxon>Viridiplantae</taxon>
        <taxon>Chlorophyta</taxon>
        <taxon>Mamiellophyceae</taxon>
        <taxon>Mamiellales</taxon>
        <taxon>Mamiellaceae</taxon>
        <taxon>Micromonas</taxon>
    </lineage>
</organism>
<dbReference type="AlphaFoldDB" id="C1EB37"/>
<dbReference type="Gene3D" id="1.10.287.280">
    <property type="match status" value="1"/>
</dbReference>
<dbReference type="InterPro" id="IPR037159">
    <property type="entry name" value="RNA_POL_N_sf"/>
</dbReference>
<comment type="similarity">
    <text evidence="1 8">Belongs to the phage and mitochondrial RNA polymerase family.</text>
</comment>
<dbReference type="InParanoid" id="C1EB37"/>
<dbReference type="GeneID" id="8245349"/>
<accession>C1EB37</accession>
<comment type="function">
    <text evidence="8">DNA-dependent RNA polymerase catalyzes the transcription of DNA into RNA using the four ribonucleoside triphosphates as substrates.</text>
</comment>
<dbReference type="EC" id="2.7.7.6" evidence="2 8"/>
<dbReference type="Gene3D" id="1.10.1320.10">
    <property type="entry name" value="DNA-directed RNA polymerase, N-terminal domain"/>
    <property type="match status" value="1"/>
</dbReference>
<dbReference type="InterPro" id="IPR046950">
    <property type="entry name" value="DNA-dir_Rpol_C_phage-type"/>
</dbReference>
<dbReference type="FunFam" id="1.10.150.20:FF:000041">
    <property type="entry name" value="DNA-directed RNA polymerase"/>
    <property type="match status" value="1"/>
</dbReference>
<dbReference type="RefSeq" id="XP_002503703.1">
    <property type="nucleotide sequence ID" value="XM_002503657.1"/>
</dbReference>
<comment type="catalytic activity">
    <reaction evidence="7 8">
        <text>RNA(n) + a ribonucleoside 5'-triphosphate = RNA(n+1) + diphosphate</text>
        <dbReference type="Rhea" id="RHEA:21248"/>
        <dbReference type="Rhea" id="RHEA-COMP:14527"/>
        <dbReference type="Rhea" id="RHEA-COMP:17342"/>
        <dbReference type="ChEBI" id="CHEBI:33019"/>
        <dbReference type="ChEBI" id="CHEBI:61557"/>
        <dbReference type="ChEBI" id="CHEBI:140395"/>
        <dbReference type="EC" id="2.7.7.6"/>
    </reaction>
</comment>
<dbReference type="GO" id="GO:0006390">
    <property type="term" value="P:mitochondrial transcription"/>
    <property type="evidence" value="ECO:0007669"/>
    <property type="project" value="TreeGrafter"/>
</dbReference>
<dbReference type="FunCoup" id="C1EB37">
    <property type="interactions" value="1447"/>
</dbReference>
<proteinExistence type="inferred from homology"/>
<dbReference type="InterPro" id="IPR002092">
    <property type="entry name" value="DNA-dir_Rpol_phage-type"/>
</dbReference>